<dbReference type="AlphaFoldDB" id="A0ABD5VJ53"/>
<proteinExistence type="predicted"/>
<protein>
    <submittedName>
        <fullName evidence="2">DUF4188 domain-containing protein</fullName>
    </submittedName>
</protein>
<feature type="region of interest" description="Disordered" evidence="1">
    <location>
        <begin position="147"/>
        <end position="173"/>
    </location>
</feature>
<dbReference type="Pfam" id="PF13826">
    <property type="entry name" value="Monooxy_af470-like"/>
    <property type="match status" value="1"/>
</dbReference>
<comment type="caution">
    <text evidence="2">The sequence shown here is derived from an EMBL/GenBank/DDBJ whole genome shotgun (WGS) entry which is preliminary data.</text>
</comment>
<dbReference type="RefSeq" id="WP_336351701.1">
    <property type="nucleotide sequence ID" value="NZ_JAZAQL010000004.1"/>
</dbReference>
<sequence>MCERRMTAGLDEPFVVFCIGMRVNSFWKLHRWLPVAIAMPRMLRELDADDDSGLLGYETTVNTRMVVMRQYWASFEHLRAYARDIEQEHLPAWAAYTESGGRTGDVGIFHETYRIDRDDYETVYNNMPAFGLGGAGRLQPAAGSLETAARRLGVEDDDPAVGPDGSRVGDRST</sequence>
<dbReference type="EMBL" id="JBHSXN010000004">
    <property type="protein sequence ID" value="MFC6954758.1"/>
    <property type="molecule type" value="Genomic_DNA"/>
</dbReference>
<dbReference type="InterPro" id="IPR025444">
    <property type="entry name" value="Monooxy_af470"/>
</dbReference>
<name>A0ABD5VJ53_9EURY</name>
<evidence type="ECO:0000256" key="1">
    <source>
        <dbReference type="SAM" id="MobiDB-lite"/>
    </source>
</evidence>
<reference evidence="2 3" key="1">
    <citation type="journal article" date="2019" name="Int. J. Syst. Evol. Microbiol.">
        <title>The Global Catalogue of Microorganisms (GCM) 10K type strain sequencing project: providing services to taxonomists for standard genome sequencing and annotation.</title>
        <authorList>
            <consortium name="The Broad Institute Genomics Platform"/>
            <consortium name="The Broad Institute Genome Sequencing Center for Infectious Disease"/>
            <person name="Wu L."/>
            <person name="Ma J."/>
        </authorList>
    </citation>
    <scope>NUCLEOTIDE SEQUENCE [LARGE SCALE GENOMIC DNA]</scope>
    <source>
        <strain evidence="2 3">GX26</strain>
    </source>
</reference>
<keyword evidence="3" id="KW-1185">Reference proteome</keyword>
<accession>A0ABD5VJ53</accession>
<dbReference type="Proteomes" id="UP001596395">
    <property type="component" value="Unassembled WGS sequence"/>
</dbReference>
<gene>
    <name evidence="2" type="ORF">ACFQGB_17970</name>
</gene>
<evidence type="ECO:0000313" key="2">
    <source>
        <dbReference type="EMBL" id="MFC6954758.1"/>
    </source>
</evidence>
<evidence type="ECO:0000313" key="3">
    <source>
        <dbReference type="Proteomes" id="UP001596395"/>
    </source>
</evidence>
<organism evidence="2 3">
    <name type="scientific">Halorubellus litoreus</name>
    <dbReference type="NCBI Taxonomy" id="755308"/>
    <lineage>
        <taxon>Archaea</taxon>
        <taxon>Methanobacteriati</taxon>
        <taxon>Methanobacteriota</taxon>
        <taxon>Stenosarchaea group</taxon>
        <taxon>Halobacteria</taxon>
        <taxon>Halobacteriales</taxon>
        <taxon>Halorubellaceae</taxon>
        <taxon>Halorubellus</taxon>
    </lineage>
</organism>